<sequence>MDKTHGSPPPPHTEDTANKNGRNRKKFGRGLLTSRDRGMEQHEGFSKDTVQMFSSRSPRIEFLEQGRVEKNPLGEDRRYQNNNTKSEDSITILETS</sequence>
<evidence type="ECO:0000256" key="1">
    <source>
        <dbReference type="SAM" id="MobiDB-lite"/>
    </source>
</evidence>
<dbReference type="AlphaFoldDB" id="A0A834U2E9"/>
<reference evidence="2" key="1">
    <citation type="journal article" date="2020" name="G3 (Bethesda)">
        <title>High-Quality Assemblies for Three Invasive Social Wasps from the &lt;i&gt;Vespula&lt;/i&gt; Genus.</title>
        <authorList>
            <person name="Harrop T.W.R."/>
            <person name="Guhlin J."/>
            <person name="McLaughlin G.M."/>
            <person name="Permina E."/>
            <person name="Stockwell P."/>
            <person name="Gilligan J."/>
            <person name="Le Lec M.F."/>
            <person name="Gruber M.A.M."/>
            <person name="Quinn O."/>
            <person name="Lovegrove M."/>
            <person name="Duncan E.J."/>
            <person name="Remnant E.J."/>
            <person name="Van Eeckhoven J."/>
            <person name="Graham B."/>
            <person name="Knapp R.A."/>
            <person name="Langford K.W."/>
            <person name="Kronenberg Z."/>
            <person name="Press M.O."/>
            <person name="Eacker S.M."/>
            <person name="Wilson-Rankin E.E."/>
            <person name="Purcell J."/>
            <person name="Lester P.J."/>
            <person name="Dearden P.K."/>
        </authorList>
    </citation>
    <scope>NUCLEOTIDE SEQUENCE</scope>
    <source>
        <strain evidence="2">Linc-1</strain>
    </source>
</reference>
<accession>A0A834U2E9</accession>
<proteinExistence type="predicted"/>
<feature type="compositionally biased region" description="Basic and acidic residues" evidence="1">
    <location>
        <begin position="58"/>
        <end position="79"/>
    </location>
</feature>
<keyword evidence="3" id="KW-1185">Reference proteome</keyword>
<dbReference type="EMBL" id="JACSDZ010000002">
    <property type="protein sequence ID" value="KAF7414433.1"/>
    <property type="molecule type" value="Genomic_DNA"/>
</dbReference>
<evidence type="ECO:0000313" key="2">
    <source>
        <dbReference type="EMBL" id="KAF7414433.1"/>
    </source>
</evidence>
<evidence type="ECO:0000313" key="3">
    <source>
        <dbReference type="Proteomes" id="UP000617340"/>
    </source>
</evidence>
<feature type="compositionally biased region" description="Basic and acidic residues" evidence="1">
    <location>
        <begin position="34"/>
        <end position="46"/>
    </location>
</feature>
<comment type="caution">
    <text evidence="2">The sequence shown here is derived from an EMBL/GenBank/DDBJ whole genome shotgun (WGS) entry which is preliminary data.</text>
</comment>
<protein>
    <submittedName>
        <fullName evidence="2">Uncharacterized protein</fullName>
    </submittedName>
</protein>
<organism evidence="2 3">
    <name type="scientific">Vespula germanica</name>
    <name type="common">German yellow jacket</name>
    <name type="synonym">Paravespula germanica</name>
    <dbReference type="NCBI Taxonomy" id="30212"/>
    <lineage>
        <taxon>Eukaryota</taxon>
        <taxon>Metazoa</taxon>
        <taxon>Ecdysozoa</taxon>
        <taxon>Arthropoda</taxon>
        <taxon>Hexapoda</taxon>
        <taxon>Insecta</taxon>
        <taxon>Pterygota</taxon>
        <taxon>Neoptera</taxon>
        <taxon>Endopterygota</taxon>
        <taxon>Hymenoptera</taxon>
        <taxon>Apocrita</taxon>
        <taxon>Aculeata</taxon>
        <taxon>Vespoidea</taxon>
        <taxon>Vespidae</taxon>
        <taxon>Vespinae</taxon>
        <taxon>Vespula</taxon>
    </lineage>
</organism>
<gene>
    <name evidence="2" type="ORF">HZH68_002922</name>
</gene>
<feature type="compositionally biased region" description="Polar residues" evidence="1">
    <location>
        <begin position="48"/>
        <end position="57"/>
    </location>
</feature>
<name>A0A834U2E9_VESGE</name>
<dbReference type="Proteomes" id="UP000617340">
    <property type="component" value="Unassembled WGS sequence"/>
</dbReference>
<feature type="region of interest" description="Disordered" evidence="1">
    <location>
        <begin position="1"/>
        <end position="96"/>
    </location>
</feature>